<dbReference type="InterPro" id="IPR022742">
    <property type="entry name" value="Hydrolase_4"/>
</dbReference>
<evidence type="ECO:0000256" key="1">
    <source>
        <dbReference type="SAM" id="MobiDB-lite"/>
    </source>
</evidence>
<keyword evidence="4" id="KW-1185">Reference proteome</keyword>
<feature type="region of interest" description="Disordered" evidence="1">
    <location>
        <begin position="1"/>
        <end position="100"/>
    </location>
</feature>
<accession>A0ABV4UNM0</accession>
<dbReference type="PANTHER" id="PTHR42886:SF29">
    <property type="entry name" value="PUMMELIG, ISOFORM A"/>
    <property type="match status" value="1"/>
</dbReference>
<protein>
    <submittedName>
        <fullName evidence="3">Alpha/beta fold hydrolase</fullName>
    </submittedName>
</protein>
<feature type="compositionally biased region" description="Low complexity" evidence="1">
    <location>
        <begin position="45"/>
        <end position="69"/>
    </location>
</feature>
<keyword evidence="3" id="KW-0378">Hydrolase</keyword>
<dbReference type="RefSeq" id="WP_373971478.1">
    <property type="nucleotide sequence ID" value="NZ_JBHDLJ010000004.1"/>
</dbReference>
<dbReference type="SUPFAM" id="SSF53474">
    <property type="entry name" value="alpha/beta-Hydrolases"/>
    <property type="match status" value="1"/>
</dbReference>
<dbReference type="EMBL" id="JBHDLJ010000004">
    <property type="protein sequence ID" value="MFB0834310.1"/>
    <property type="molecule type" value="Genomic_DNA"/>
</dbReference>
<comment type="caution">
    <text evidence="3">The sequence shown here is derived from an EMBL/GenBank/DDBJ whole genome shotgun (WGS) entry which is preliminary data.</text>
</comment>
<feature type="compositionally biased region" description="Low complexity" evidence="1">
    <location>
        <begin position="21"/>
        <end position="32"/>
    </location>
</feature>
<evidence type="ECO:0000313" key="3">
    <source>
        <dbReference type="EMBL" id="MFB0834310.1"/>
    </source>
</evidence>
<dbReference type="Proteomes" id="UP001575652">
    <property type="component" value="Unassembled WGS sequence"/>
</dbReference>
<dbReference type="GO" id="GO:0016787">
    <property type="term" value="F:hydrolase activity"/>
    <property type="evidence" value="ECO:0007669"/>
    <property type="project" value="UniProtKB-KW"/>
</dbReference>
<name>A0ABV4UNM0_9MICC</name>
<dbReference type="InterPro" id="IPR029058">
    <property type="entry name" value="AB_hydrolase_fold"/>
</dbReference>
<feature type="domain" description="Serine aminopeptidase S33" evidence="2">
    <location>
        <begin position="169"/>
        <end position="376"/>
    </location>
</feature>
<dbReference type="Pfam" id="PF12146">
    <property type="entry name" value="Hydrolase_4"/>
    <property type="match status" value="1"/>
</dbReference>
<dbReference type="PANTHER" id="PTHR42886">
    <property type="entry name" value="RE40534P-RELATED"/>
    <property type="match status" value="1"/>
</dbReference>
<evidence type="ECO:0000313" key="4">
    <source>
        <dbReference type="Proteomes" id="UP001575652"/>
    </source>
</evidence>
<gene>
    <name evidence="3" type="ORF">ACETWP_06905</name>
</gene>
<evidence type="ECO:0000259" key="2">
    <source>
        <dbReference type="Pfam" id="PF12146"/>
    </source>
</evidence>
<dbReference type="Gene3D" id="3.40.50.1820">
    <property type="entry name" value="alpha/beta hydrolase"/>
    <property type="match status" value="1"/>
</dbReference>
<reference evidence="3 4" key="1">
    <citation type="submission" date="2024-09" db="EMBL/GenBank/DDBJ databases">
        <authorList>
            <person name="Salinas-Garcia M.A."/>
            <person name="Prieme A."/>
        </authorList>
    </citation>
    <scope>NUCLEOTIDE SEQUENCE [LARGE SCALE GENOMIC DNA]</scope>
    <source>
        <strain evidence="3 4">DSM 21081</strain>
    </source>
</reference>
<organism evidence="3 4">
    <name type="scientific">Arthrobacter halodurans</name>
    <dbReference type="NCBI Taxonomy" id="516699"/>
    <lineage>
        <taxon>Bacteria</taxon>
        <taxon>Bacillati</taxon>
        <taxon>Actinomycetota</taxon>
        <taxon>Actinomycetes</taxon>
        <taxon>Micrococcales</taxon>
        <taxon>Micrococcaceae</taxon>
        <taxon>Arthrobacter</taxon>
    </lineage>
</organism>
<proteinExistence type="predicted"/>
<sequence length="450" mass="47650">MDRWNRTRSPGPGKPSGGPEGAAPPGAVAGGAETTRGASGETTRSGAGPAGAQSPPAAGSPGEPLPAAGDSPGEPLPAGVIASDAGPSPQGYAIDTAPGQWLDDPLGAGFAYTTLAQGEDEEGPVCATLVRYLPPRPAREPWRDALLDLAGGLRRAGGALRGPPDGAAPVPVVLSVHGWTDYFYNAELARFWSGRGYRFYALELRRYGRSLRAWQTPGFVQDLREYDDDIDAALSAIRADVGRLGDVVCVAHSTGGLVASLWADRHPGAFSALVLNAPWLELQGSSLVRAAAAGLLDPVARRRPRAKLKLPEVDHYWQSLSAEAHGEWALHPLWRPRHSFPVTVGWMTAVLAGHAAVSRGLDIRAPILVLTSDRTQLGTQFDPAMLTADAVIDVEVVRQRALKLGREVTVVRVENAMHDLFASAAPARSAAYDAVTRWSEGYLPPPRRGR</sequence>